<accession>A0A511DL79</accession>
<proteinExistence type="predicted"/>
<comment type="caution">
    <text evidence="1">The sequence shown here is derived from an EMBL/GenBank/DDBJ whole genome shotgun (WGS) entry which is preliminary data.</text>
</comment>
<evidence type="ECO:0000313" key="1">
    <source>
        <dbReference type="EMBL" id="GEL25569.1"/>
    </source>
</evidence>
<reference evidence="1 2" key="1">
    <citation type="submission" date="2019-07" db="EMBL/GenBank/DDBJ databases">
        <title>Whole genome shotgun sequence of Pseudonocardia sulfidoxydans NBRC 16205.</title>
        <authorList>
            <person name="Hosoyama A."/>
            <person name="Uohara A."/>
            <person name="Ohji S."/>
            <person name="Ichikawa N."/>
        </authorList>
    </citation>
    <scope>NUCLEOTIDE SEQUENCE [LARGE SCALE GENOMIC DNA]</scope>
    <source>
        <strain evidence="1 2">NBRC 16205</strain>
    </source>
</reference>
<dbReference type="EMBL" id="BJVJ01000057">
    <property type="protein sequence ID" value="GEL25569.1"/>
    <property type="molecule type" value="Genomic_DNA"/>
</dbReference>
<name>A0A511DL79_9PSEU</name>
<evidence type="ECO:0000313" key="2">
    <source>
        <dbReference type="Proteomes" id="UP000321685"/>
    </source>
</evidence>
<sequence>MPLMAAAIDVLDALSNVPALRDAQVWEIVRCCRAFREHPDGGDQTVEIEISSDGAGRYIVVATDVARGLTAQGVPMPGLNGAVNMVPWYMLDDPASA</sequence>
<keyword evidence="2" id="KW-1185">Reference proteome</keyword>
<gene>
    <name evidence="1" type="ORF">PSU4_45230</name>
</gene>
<dbReference type="AlphaFoldDB" id="A0A511DL79"/>
<organism evidence="1 2">
    <name type="scientific">Pseudonocardia sulfidoxydans NBRC 16205</name>
    <dbReference type="NCBI Taxonomy" id="1223511"/>
    <lineage>
        <taxon>Bacteria</taxon>
        <taxon>Bacillati</taxon>
        <taxon>Actinomycetota</taxon>
        <taxon>Actinomycetes</taxon>
        <taxon>Pseudonocardiales</taxon>
        <taxon>Pseudonocardiaceae</taxon>
        <taxon>Pseudonocardia</taxon>
    </lineage>
</organism>
<dbReference type="Proteomes" id="UP000321685">
    <property type="component" value="Unassembled WGS sequence"/>
</dbReference>
<protein>
    <submittedName>
        <fullName evidence="1">Uncharacterized protein</fullName>
    </submittedName>
</protein>